<accession>D4DFN9</accession>
<keyword evidence="3" id="KW-1185">Reference proteome</keyword>
<organism evidence="2 3">
    <name type="scientific">Trichophyton verrucosum (strain HKI 0517)</name>
    <dbReference type="NCBI Taxonomy" id="663202"/>
    <lineage>
        <taxon>Eukaryota</taxon>
        <taxon>Fungi</taxon>
        <taxon>Dikarya</taxon>
        <taxon>Ascomycota</taxon>
        <taxon>Pezizomycotina</taxon>
        <taxon>Eurotiomycetes</taxon>
        <taxon>Eurotiomycetidae</taxon>
        <taxon>Onygenales</taxon>
        <taxon>Arthrodermataceae</taxon>
        <taxon>Trichophyton</taxon>
    </lineage>
</organism>
<dbReference type="GeneID" id="9584696"/>
<dbReference type="EMBL" id="ACYE01000340">
    <property type="protein sequence ID" value="EFE39320.1"/>
    <property type="molecule type" value="Genomic_DNA"/>
</dbReference>
<feature type="compositionally biased region" description="Basic and acidic residues" evidence="1">
    <location>
        <begin position="31"/>
        <end position="47"/>
    </location>
</feature>
<evidence type="ECO:0000313" key="3">
    <source>
        <dbReference type="Proteomes" id="UP000008383"/>
    </source>
</evidence>
<gene>
    <name evidence="2" type="ORF">TRV_05990</name>
</gene>
<evidence type="ECO:0000313" key="2">
    <source>
        <dbReference type="EMBL" id="EFE39320.1"/>
    </source>
</evidence>
<reference evidence="3" key="1">
    <citation type="journal article" date="2011" name="Genome Biol.">
        <title>Comparative and functional genomics provide insights into the pathogenicity of dermatophytic fungi.</title>
        <authorList>
            <person name="Burmester A."/>
            <person name="Shelest E."/>
            <person name="Gloeckner G."/>
            <person name="Heddergott C."/>
            <person name="Schindler S."/>
            <person name="Staib P."/>
            <person name="Heidel A."/>
            <person name="Felder M."/>
            <person name="Petzold A."/>
            <person name="Szafranski K."/>
            <person name="Feuermann M."/>
            <person name="Pedruzzi I."/>
            <person name="Priebe S."/>
            <person name="Groth M."/>
            <person name="Winkler R."/>
            <person name="Li W."/>
            <person name="Kniemeyer O."/>
            <person name="Schroeckh V."/>
            <person name="Hertweck C."/>
            <person name="Hube B."/>
            <person name="White T.C."/>
            <person name="Platzer M."/>
            <person name="Guthke R."/>
            <person name="Heitman J."/>
            <person name="Woestemeyer J."/>
            <person name="Zipfel P.F."/>
            <person name="Monod M."/>
            <person name="Brakhage A.A."/>
        </authorList>
    </citation>
    <scope>NUCLEOTIDE SEQUENCE [LARGE SCALE GENOMIC DNA]</scope>
    <source>
        <strain evidence="3">HKI 0517</strain>
    </source>
</reference>
<evidence type="ECO:0000256" key="1">
    <source>
        <dbReference type="SAM" id="MobiDB-lite"/>
    </source>
</evidence>
<name>D4DFN9_TRIVH</name>
<protein>
    <submittedName>
        <fullName evidence="2">Uncharacterized protein</fullName>
    </submittedName>
</protein>
<dbReference type="Proteomes" id="UP000008383">
    <property type="component" value="Unassembled WGS sequence"/>
</dbReference>
<dbReference type="RefSeq" id="XP_003019944.1">
    <property type="nucleotide sequence ID" value="XM_003019898.1"/>
</dbReference>
<comment type="caution">
    <text evidence="2">The sequence shown here is derived from an EMBL/GenBank/DDBJ whole genome shotgun (WGS) entry which is preliminary data.</text>
</comment>
<dbReference type="AlphaFoldDB" id="D4DFN9"/>
<proteinExistence type="predicted"/>
<dbReference type="KEGG" id="tve:TRV_05990"/>
<sequence>MTSLLGREVVELLVIGEVERKGEEGEEEEGEGGKEKEKEGGGRGRKE</sequence>
<feature type="region of interest" description="Disordered" evidence="1">
    <location>
        <begin position="16"/>
        <end position="47"/>
    </location>
</feature>
<dbReference type="HOGENOM" id="CLU_3175712_0_0_1"/>